<dbReference type="GeneID" id="67184111"/>
<feature type="transmembrane region" description="Helical" evidence="1">
    <location>
        <begin position="12"/>
        <end position="32"/>
    </location>
</feature>
<dbReference type="OrthoDB" id="6405201at2"/>
<reference evidence="2 3" key="1">
    <citation type="journal article" date="2010" name="Stand. Genomic Sci.">
        <title>Complete genome sequence of Ferrimonas balearica type strain (PAT).</title>
        <authorList>
            <person name="Nolan M."/>
            <person name="Sikorski J."/>
            <person name="Davenport K."/>
            <person name="Lucas S."/>
            <person name="Glavina Del Rio T."/>
            <person name="Tice H."/>
            <person name="Cheng J."/>
            <person name="Goodwin L."/>
            <person name="Pitluck S."/>
            <person name="Liolios K."/>
            <person name="Ivanova N."/>
            <person name="Mavromatis K."/>
            <person name="Ovchinnikova G."/>
            <person name="Pati A."/>
            <person name="Chen A."/>
            <person name="Palaniappan K."/>
            <person name="Land M."/>
            <person name="Hauser L."/>
            <person name="Chang Y."/>
            <person name="Jeffries C."/>
            <person name="Tapia R."/>
            <person name="Brettin T."/>
            <person name="Detter J."/>
            <person name="Han C."/>
            <person name="Yasawong M."/>
            <person name="Rohde M."/>
            <person name="Tindall B."/>
            <person name="Goker M."/>
            <person name="Woyke T."/>
            <person name="Bristow J."/>
            <person name="Eisen J."/>
            <person name="Markowitz V."/>
            <person name="Hugenholtz P."/>
            <person name="Kyrpides N."/>
            <person name="Klenk H."/>
            <person name="Lapidus A."/>
        </authorList>
    </citation>
    <scope>NUCLEOTIDE SEQUENCE [LARGE SCALE GENOMIC DNA]</scope>
    <source>
        <strain evidence="3">DSM 9799 / CCM 4581 / KCTC 23876 / PAT</strain>
    </source>
</reference>
<dbReference type="Proteomes" id="UP000006683">
    <property type="component" value="Chromosome"/>
</dbReference>
<sequence length="400" mass="44952">MYKLNLQRASIITLYIATLFFIVGTGSANAVYRGSTHTETHNITVDASKTTDNYREWFWLDLPAVSCLPNDTFRDCVKEEYSMLRNDLLLWANAAYMLPAASNWNPTWYIKGVGILPLAVYSNDTDEMYLAEFGCSFQHEDNHLHRCMSGRGGIVADVPDHFQHLNRRRVGLRLRFSDFAKLPNGQYTATFNAPFMDWHERFLILNVSVRINVTVMRSDGDDAEEAPVKLHALEGQVLPINFVSLDTENQYGTGSLDFCLEAPDYSNLTIKVVGQDVSYPDSLDSESAYGVRTPGVFVLANRSDSVLDAANAIIRYRIISRTLGLTNSGNEKQYCGELNYGFCSNIPKLYDFSPLPDSPAPGGGTCKRFDISVVTMPYNIYRIQAGDYSSSFYLNVDERP</sequence>
<dbReference type="STRING" id="550540.Fbal_1278"/>
<dbReference type="RefSeq" id="WP_013344793.1">
    <property type="nucleotide sequence ID" value="NC_014541.1"/>
</dbReference>
<keyword evidence="1" id="KW-0472">Membrane</keyword>
<evidence type="ECO:0000313" key="3">
    <source>
        <dbReference type="Proteomes" id="UP000006683"/>
    </source>
</evidence>
<dbReference type="AlphaFoldDB" id="E1SLV5"/>
<accession>E1SLV5</accession>
<protein>
    <submittedName>
        <fullName evidence="2">Uncharacterized protein</fullName>
    </submittedName>
</protein>
<dbReference type="KEGG" id="fbl:Fbal_1278"/>
<keyword evidence="1" id="KW-0812">Transmembrane</keyword>
<keyword evidence="1" id="KW-1133">Transmembrane helix</keyword>
<organism evidence="2 3">
    <name type="scientific">Ferrimonas balearica (strain DSM 9799 / CCM 4581 / KCTC 23876 / PAT)</name>
    <dbReference type="NCBI Taxonomy" id="550540"/>
    <lineage>
        <taxon>Bacteria</taxon>
        <taxon>Pseudomonadati</taxon>
        <taxon>Pseudomonadota</taxon>
        <taxon>Gammaproteobacteria</taxon>
        <taxon>Alteromonadales</taxon>
        <taxon>Ferrimonadaceae</taxon>
        <taxon>Ferrimonas</taxon>
    </lineage>
</organism>
<dbReference type="HOGENOM" id="CLU_688397_0_0_6"/>
<proteinExistence type="predicted"/>
<keyword evidence="3" id="KW-1185">Reference proteome</keyword>
<evidence type="ECO:0000313" key="2">
    <source>
        <dbReference type="EMBL" id="ADN75487.1"/>
    </source>
</evidence>
<dbReference type="EMBL" id="CP002209">
    <property type="protein sequence ID" value="ADN75487.1"/>
    <property type="molecule type" value="Genomic_DNA"/>
</dbReference>
<gene>
    <name evidence="2" type="ordered locus">Fbal_1278</name>
</gene>
<evidence type="ECO:0000256" key="1">
    <source>
        <dbReference type="SAM" id="Phobius"/>
    </source>
</evidence>
<name>E1SLV5_FERBD</name>